<gene>
    <name evidence="2" type="ORF">QPM17_09450</name>
</gene>
<reference evidence="2 3" key="1">
    <citation type="submission" date="2023-06" db="EMBL/GenBank/DDBJ databases">
        <title>Marinobacter azerbaijanicus a moderately halophilic, isolated from Urmia Lake in Azerbaijan region of Iran.</title>
        <authorList>
            <person name="Sanchez-Porro C."/>
            <person name="Aghdam E.M."/>
            <person name="Saheb S.M."/>
            <person name="Tarhriz V."/>
            <person name="Kazemi E."/>
            <person name="Ammozegar M.A."/>
            <person name="Ventosa A."/>
            <person name="Hejazi M.S."/>
        </authorList>
    </citation>
    <scope>NUCLEOTIDE SEQUENCE [LARGE SCALE GENOMIC DNA]</scope>
    <source>
        <strain evidence="2 3">TBZ242</strain>
    </source>
</reference>
<proteinExistence type="predicted"/>
<protein>
    <recommendedName>
        <fullName evidence="4">Outer membrane protein beta-barrel domain-containing protein</fullName>
    </recommendedName>
</protein>
<organism evidence="2 3">
    <name type="scientific">Marinobacter azerbaijanicus</name>
    <dbReference type="NCBI Taxonomy" id="3050455"/>
    <lineage>
        <taxon>Bacteria</taxon>
        <taxon>Pseudomonadati</taxon>
        <taxon>Pseudomonadota</taxon>
        <taxon>Gammaproteobacteria</taxon>
        <taxon>Pseudomonadales</taxon>
        <taxon>Marinobacteraceae</taxon>
        <taxon>Marinobacter</taxon>
    </lineage>
</organism>
<dbReference type="EMBL" id="JASSVS010000004">
    <property type="protein sequence ID" value="MDL0431353.1"/>
    <property type="molecule type" value="Genomic_DNA"/>
</dbReference>
<feature type="chain" id="PRO_5045133400" description="Outer membrane protein beta-barrel domain-containing protein" evidence="1">
    <location>
        <begin position="28"/>
        <end position="205"/>
    </location>
</feature>
<accession>A0ABT7ICF8</accession>
<evidence type="ECO:0000313" key="2">
    <source>
        <dbReference type="EMBL" id="MDL0431353.1"/>
    </source>
</evidence>
<name>A0ABT7ICF8_9GAMM</name>
<evidence type="ECO:0000313" key="3">
    <source>
        <dbReference type="Proteomes" id="UP001227964"/>
    </source>
</evidence>
<sequence>MHSSNRWQWLTGSLLIGAILAPSSVSAASGDVLVGTQLGGSSLAADTEGPGAAFSSFDHGTTLSGSVLAGYEGSYGDRAYRITGTLGHAKWDNARSLEALGGVDFLWRQADGSGVVYAGPRVGAVRFSDDITDDINTEFAWGAEMGALTTLGSAPSSNGRPLSVGLFLRHTVIDGRQSGVASNGLERDIRVSGQTWFGFQVLLPL</sequence>
<dbReference type="Proteomes" id="UP001227964">
    <property type="component" value="Unassembled WGS sequence"/>
</dbReference>
<comment type="caution">
    <text evidence="2">The sequence shown here is derived from an EMBL/GenBank/DDBJ whole genome shotgun (WGS) entry which is preliminary data.</text>
</comment>
<feature type="signal peptide" evidence="1">
    <location>
        <begin position="1"/>
        <end position="27"/>
    </location>
</feature>
<keyword evidence="3" id="KW-1185">Reference proteome</keyword>
<keyword evidence="1" id="KW-0732">Signal</keyword>
<evidence type="ECO:0008006" key="4">
    <source>
        <dbReference type="Google" id="ProtNLM"/>
    </source>
</evidence>
<evidence type="ECO:0000256" key="1">
    <source>
        <dbReference type="SAM" id="SignalP"/>
    </source>
</evidence>
<dbReference type="RefSeq" id="WP_285390425.1">
    <property type="nucleotide sequence ID" value="NZ_JASSVS010000004.1"/>
</dbReference>